<feature type="domain" description="Phosphofructokinase" evidence="15">
    <location>
        <begin position="374"/>
        <end position="654"/>
    </location>
</feature>
<feature type="binding site" description="in other chain" evidence="13">
    <location>
        <position position="235"/>
    </location>
    <ligand>
        <name>substrate</name>
        <note>ligand shared between dimeric partners</note>
    </ligand>
</feature>
<comment type="caution">
    <text evidence="13">Lacks conserved residue(s) required for the propagation of feature annotation.</text>
</comment>
<dbReference type="GO" id="GO:0016208">
    <property type="term" value="F:AMP binding"/>
    <property type="evidence" value="ECO:0007669"/>
    <property type="project" value="TreeGrafter"/>
</dbReference>
<name>A0A669BRH8_ORENI</name>
<dbReference type="InterPro" id="IPR000023">
    <property type="entry name" value="Phosphofructokinase_dom"/>
</dbReference>
<dbReference type="FunFam" id="3.40.50.460:FF:000003">
    <property type="entry name" value="ATP-dependent 6-phosphofructokinase"/>
    <property type="match status" value="1"/>
</dbReference>
<evidence type="ECO:0000313" key="17">
    <source>
        <dbReference type="Proteomes" id="UP000005207"/>
    </source>
</evidence>
<dbReference type="EC" id="2.7.1.11" evidence="13"/>
<protein>
    <recommendedName>
        <fullName evidence="13">ATP-dependent 6-phosphofructokinase</fullName>
        <shortName evidence="13">ATP-PFK</shortName>
        <shortName evidence="13">Phosphofructokinase</shortName>
        <ecNumber evidence="13">2.7.1.11</ecNumber>
    </recommendedName>
    <alternativeName>
        <fullName evidence="13">Phosphohexokinase</fullName>
    </alternativeName>
</protein>
<evidence type="ECO:0000256" key="13">
    <source>
        <dbReference type="HAMAP-Rule" id="MF_03184"/>
    </source>
</evidence>
<organism evidence="16 17">
    <name type="scientific">Oreochromis niloticus</name>
    <name type="common">Nile tilapia</name>
    <name type="synonym">Tilapia nilotica</name>
    <dbReference type="NCBI Taxonomy" id="8128"/>
    <lineage>
        <taxon>Eukaryota</taxon>
        <taxon>Metazoa</taxon>
        <taxon>Chordata</taxon>
        <taxon>Craniata</taxon>
        <taxon>Vertebrata</taxon>
        <taxon>Euteleostomi</taxon>
        <taxon>Actinopterygii</taxon>
        <taxon>Neopterygii</taxon>
        <taxon>Teleostei</taxon>
        <taxon>Neoteleostei</taxon>
        <taxon>Acanthomorphata</taxon>
        <taxon>Ovalentaria</taxon>
        <taxon>Cichlomorphae</taxon>
        <taxon>Cichliformes</taxon>
        <taxon>Cichlidae</taxon>
        <taxon>African cichlids</taxon>
        <taxon>Pseudocrenilabrinae</taxon>
        <taxon>Oreochromini</taxon>
        <taxon>Oreochromis</taxon>
    </lineage>
</organism>
<comment type="activity regulation">
    <text evidence="13">Allosterically activated by ADP, AMP, or fructose 2,6-bisphosphate, and allosterically inhibited by ATP or citrate.</text>
</comment>
<dbReference type="GO" id="GO:0030388">
    <property type="term" value="P:fructose 1,6-bisphosphate metabolic process"/>
    <property type="evidence" value="ECO:0007669"/>
    <property type="project" value="TreeGrafter"/>
</dbReference>
<feature type="binding site" description="in other chain" evidence="13">
    <location>
        <begin position="497"/>
        <end position="501"/>
    </location>
    <ligand>
        <name>beta-D-fructose 2,6-bisphosphate</name>
        <dbReference type="ChEBI" id="CHEBI:58579"/>
        <note>allosteric activator; ligand shared between dimeric partners</note>
    </ligand>
</feature>
<evidence type="ECO:0000256" key="5">
    <source>
        <dbReference type="ARBA" id="ARBA00022679"/>
    </source>
</evidence>
<evidence type="ECO:0000256" key="12">
    <source>
        <dbReference type="ARBA" id="ARBA00048070"/>
    </source>
</evidence>
<feature type="binding site" evidence="13">
    <location>
        <position position="622"/>
    </location>
    <ligand>
        <name>beta-D-fructose 2,6-bisphosphate</name>
        <dbReference type="ChEBI" id="CHEBI:58579"/>
        <note>allosteric activator; ligand shared between dimeric partners</note>
    </ligand>
</feature>
<dbReference type="InterPro" id="IPR009161">
    <property type="entry name" value="6-Pfructokinase_euk"/>
</dbReference>
<evidence type="ECO:0000256" key="10">
    <source>
        <dbReference type="ARBA" id="ARBA00022842"/>
    </source>
</evidence>
<dbReference type="GO" id="GO:0061621">
    <property type="term" value="P:canonical glycolysis"/>
    <property type="evidence" value="ECO:0007669"/>
    <property type="project" value="TreeGrafter"/>
</dbReference>
<dbReference type="GO" id="GO:0005945">
    <property type="term" value="C:6-phosphofructokinase complex"/>
    <property type="evidence" value="ECO:0007669"/>
    <property type="project" value="TreeGrafter"/>
</dbReference>
<dbReference type="InterPro" id="IPR035966">
    <property type="entry name" value="PKF_sf"/>
</dbReference>
<dbReference type="PIRSF" id="PIRSF000533">
    <property type="entry name" value="ATP_PFK_euk"/>
    <property type="match status" value="1"/>
</dbReference>
<comment type="function">
    <text evidence="13">Catalyzes the phosphorylation of D-fructose 6-phosphate to fructose 1,6-bisphosphate by ATP, the first committing step of glycolysis.</text>
</comment>
<dbReference type="InterPro" id="IPR022953">
    <property type="entry name" value="ATP_PFK"/>
</dbReference>
<gene>
    <name evidence="16" type="primary">PFKP</name>
    <name evidence="16" type="synonym">LOC100698324</name>
</gene>
<dbReference type="GO" id="GO:0003872">
    <property type="term" value="F:6-phosphofructokinase activity"/>
    <property type="evidence" value="ECO:0007669"/>
    <property type="project" value="UniProtKB-UniRule"/>
</dbReference>
<dbReference type="PANTHER" id="PTHR13697:SF53">
    <property type="entry name" value="ATP-DEPENDENT 6-PHOSPHOFRUCTOKINASE"/>
    <property type="match status" value="1"/>
</dbReference>
<feature type="binding site" description="in other chain" evidence="13">
    <location>
        <begin position="269"/>
        <end position="272"/>
    </location>
    <ligand>
        <name>substrate</name>
        <note>ligand shared between dimeric partners</note>
    </ligand>
</feature>
<dbReference type="NCBIfam" id="TIGR02478">
    <property type="entry name" value="6PF1K_euk"/>
    <property type="match status" value="1"/>
</dbReference>
<comment type="subunit">
    <text evidence="13">Homo- and heterotetramers.</text>
</comment>
<dbReference type="SUPFAM" id="SSF53784">
    <property type="entry name" value="Phosphofructokinase"/>
    <property type="match status" value="2"/>
</dbReference>
<sequence>MNAAVRAVVRMGIYVGAKVYFIHEGYQGMVDGGDNIKEAKWESVSSMLQVGGTVIGSARCKDFRTHEGRLKAAHNLVQRDITNLCVIGGDGSLTGANLFREEWSSLLEELLQQGLIDEEATQRNSELHIVGMVGSIDNDFCGTDMTIGTDSALHRIIEVVDAIMTTAQSHQRTFVLEVMGRHCGYLALVSALACGADWVFIPEMPPEDGWEDNMCQKLSENRADKKRLNIIIVAEGAIDRHNKSITPDYIKDLVVRRLGFDTRVTILGHVQRGGTPSAFDRILASRMGVEAVLALLEASANTPACVVSLVGNQAVRLPLMECVQMTQEVQKAMDEKKFDEAVRLRGRSFENNLSTYRLLSFRKADSELPNSSFNVAVMNVGAPAAGMNAAVRSAVRVGITEGHKMFAVNDGFEGFYKGQIKEIKWGDVGGWTGQGGSLLGTKRTLPGKHLDKIAEQMRIHNINALLVVGGFESILQLYVARADYEEFCIPMCILPATISNNVPGTDLSLGADTSLNAIVETCDRIKQSASGTKRRVFIIETMGGYCGYLATVGGLAAGADTVYIYEEPFDIRDLQANVEHLTEKMKTSIQRGTGAQNCNENFTTDFIYQLYSEEGRGVFDCRKNILGHMQQGGAPSPFDRNFGTKIAAKAMQWITRTLKESYKGGKVFANSEETACLLGMRRRTLVFQPVAQLRDETDFVHRIPKEQWWLKLRPLMKILAKYKTSYDVSDSGQLEHLHSNRTTASQNSDSYSLTD</sequence>
<keyword evidence="17" id="KW-1185">Reference proteome</keyword>
<reference evidence="17" key="1">
    <citation type="submission" date="2012-01" db="EMBL/GenBank/DDBJ databases">
        <title>The Genome Sequence of Oreochromis niloticus (Nile Tilapia).</title>
        <authorList>
            <consortium name="Broad Institute Genome Assembly Team"/>
            <consortium name="Broad Institute Sequencing Platform"/>
            <person name="Di Palma F."/>
            <person name="Johnson J."/>
            <person name="Lander E.S."/>
            <person name="Lindblad-Toh K."/>
        </authorList>
    </citation>
    <scope>NUCLEOTIDE SEQUENCE [LARGE SCALE GENOMIC DNA]</scope>
</reference>
<keyword evidence="6 13" id="KW-0479">Metal-binding</keyword>
<feature type="binding site" evidence="13">
    <location>
        <position position="535"/>
    </location>
    <ligand>
        <name>beta-D-fructose 2,6-bisphosphate</name>
        <dbReference type="ChEBI" id="CHEBI:58579"/>
        <note>allosteric activator; ligand shared between dimeric partners</note>
    </ligand>
</feature>
<keyword evidence="3 13" id="KW-0963">Cytoplasm</keyword>
<evidence type="ECO:0000256" key="6">
    <source>
        <dbReference type="ARBA" id="ARBA00022723"/>
    </source>
</evidence>
<comment type="cofactor">
    <cofactor evidence="1 13">
        <name>Mg(2+)</name>
        <dbReference type="ChEBI" id="CHEBI:18420"/>
    </cofactor>
</comment>
<feature type="binding site" description="in other chain" evidence="13">
    <location>
        <begin position="179"/>
        <end position="181"/>
    </location>
    <ligand>
        <name>substrate</name>
        <note>ligand shared between dimeric partners</note>
    </ligand>
</feature>
<feature type="region of interest" description="N-terminal catalytic PFK domain 1" evidence="13">
    <location>
        <begin position="1"/>
        <end position="361"/>
    </location>
</feature>
<keyword evidence="9 13" id="KW-0067">ATP-binding</keyword>
<dbReference type="UniPathway" id="UPA00109">
    <property type="reaction ID" value="UER00182"/>
</dbReference>
<reference evidence="16" key="3">
    <citation type="submission" date="2025-09" db="UniProtKB">
        <authorList>
            <consortium name="Ensembl"/>
        </authorList>
    </citation>
    <scope>IDENTIFICATION</scope>
</reference>
<keyword evidence="8 13" id="KW-0418">Kinase</keyword>
<dbReference type="GO" id="GO:0070095">
    <property type="term" value="F:fructose-6-phosphate binding"/>
    <property type="evidence" value="ECO:0007669"/>
    <property type="project" value="TreeGrafter"/>
</dbReference>
<dbReference type="Gene3D" id="3.40.50.450">
    <property type="match status" value="2"/>
</dbReference>
<dbReference type="GO" id="GO:0048029">
    <property type="term" value="F:monosaccharide binding"/>
    <property type="evidence" value="ECO:0007669"/>
    <property type="project" value="TreeGrafter"/>
</dbReference>
<dbReference type="Ensembl" id="ENSONIT00000074035.1">
    <property type="protein sequence ID" value="ENSONIP00000037031.1"/>
    <property type="gene ID" value="ENSONIG00000014930.2"/>
</dbReference>
<dbReference type="Gene3D" id="3.40.50.460">
    <property type="entry name" value="Phosphofructokinase domain"/>
    <property type="match status" value="2"/>
</dbReference>
<evidence type="ECO:0000256" key="11">
    <source>
        <dbReference type="ARBA" id="ARBA00023152"/>
    </source>
</evidence>
<evidence type="ECO:0000256" key="7">
    <source>
        <dbReference type="ARBA" id="ARBA00022741"/>
    </source>
</evidence>
<feature type="binding site" description="in other chain" evidence="13">
    <location>
        <begin position="542"/>
        <end position="544"/>
    </location>
    <ligand>
        <name>beta-D-fructose 2,6-bisphosphate</name>
        <dbReference type="ChEBI" id="CHEBI:58579"/>
        <note>allosteric activator; ligand shared between dimeric partners</note>
    </ligand>
</feature>
<feature type="binding site" evidence="13">
    <location>
        <position position="263"/>
    </location>
    <ligand>
        <name>substrate</name>
        <note>ligand shared between dimeric partners</note>
    </ligand>
</feature>
<feature type="binding site" description="in other chain" evidence="13">
    <location>
        <begin position="135"/>
        <end position="137"/>
    </location>
    <ligand>
        <name>substrate</name>
        <note>ligand shared between dimeric partners</note>
    </ligand>
</feature>
<evidence type="ECO:0000256" key="4">
    <source>
        <dbReference type="ARBA" id="ARBA00022533"/>
    </source>
</evidence>
<dbReference type="HAMAP" id="MF_03184">
    <property type="entry name" value="Phosphofructokinase_I_E"/>
    <property type="match status" value="1"/>
</dbReference>
<feature type="binding site" evidence="13">
    <location>
        <begin position="59"/>
        <end position="60"/>
    </location>
    <ligand>
        <name>ATP</name>
        <dbReference type="ChEBI" id="CHEBI:30616"/>
    </ligand>
</feature>
<dbReference type="PRINTS" id="PR00476">
    <property type="entry name" value="PHFRCTKINASE"/>
</dbReference>
<evidence type="ECO:0000256" key="14">
    <source>
        <dbReference type="PIRNR" id="PIRNR000533"/>
    </source>
</evidence>
<feature type="region of interest" description="C-terminal regulatory PFK domain 2" evidence="13">
    <location>
        <begin position="374"/>
        <end position="755"/>
    </location>
</feature>
<feature type="binding site" description="in other chain" evidence="13">
    <location>
        <begin position="628"/>
        <end position="631"/>
    </location>
    <ligand>
        <name>beta-D-fructose 2,6-bisphosphate</name>
        <dbReference type="ChEBI" id="CHEBI:58579"/>
        <note>allosteric activator; ligand shared between dimeric partners</note>
    </ligand>
</feature>
<evidence type="ECO:0000256" key="9">
    <source>
        <dbReference type="ARBA" id="ARBA00022840"/>
    </source>
</evidence>
<dbReference type="GeneTree" id="ENSGT00940000155002"/>
<dbReference type="FunFam" id="3.40.50.450:FF:000064">
    <property type="entry name" value="Phosphofructokinase, platelet b"/>
    <property type="match status" value="1"/>
</dbReference>
<comment type="catalytic activity">
    <reaction evidence="12 13 14">
        <text>beta-D-fructose 6-phosphate + ATP = beta-D-fructose 1,6-bisphosphate + ADP + H(+)</text>
        <dbReference type="Rhea" id="RHEA:16109"/>
        <dbReference type="ChEBI" id="CHEBI:15378"/>
        <dbReference type="ChEBI" id="CHEBI:30616"/>
        <dbReference type="ChEBI" id="CHEBI:32966"/>
        <dbReference type="ChEBI" id="CHEBI:57634"/>
        <dbReference type="ChEBI" id="CHEBI:456216"/>
        <dbReference type="EC" id="2.7.1.11"/>
    </reaction>
</comment>
<dbReference type="FunFam" id="3.40.50.460:FF:000001">
    <property type="entry name" value="ATP-dependent 6-phosphofructokinase"/>
    <property type="match status" value="1"/>
</dbReference>
<feature type="binding site" evidence="13">
    <location>
        <position position="172"/>
    </location>
    <ligand>
        <name>substrate</name>
        <note>ligand shared between dimeric partners</note>
    </ligand>
</feature>
<reference evidence="16" key="2">
    <citation type="submission" date="2025-08" db="UniProtKB">
        <authorList>
            <consortium name="Ensembl"/>
        </authorList>
    </citation>
    <scope>IDENTIFICATION</scope>
</reference>
<accession>A0A669BRH8</accession>
<keyword evidence="11 13" id="KW-0324">Glycolysis</keyword>
<feature type="domain" description="Phosphofructokinase" evidence="15">
    <location>
        <begin position="1"/>
        <end position="294"/>
    </location>
</feature>
<feature type="active site" description="Proton acceptor" evidence="13">
    <location>
        <position position="137"/>
    </location>
</feature>
<evidence type="ECO:0000256" key="8">
    <source>
        <dbReference type="ARBA" id="ARBA00022777"/>
    </source>
</evidence>
<dbReference type="InterPro" id="IPR015912">
    <property type="entry name" value="Phosphofructokinase_CS"/>
</dbReference>
<evidence type="ECO:0000256" key="1">
    <source>
        <dbReference type="ARBA" id="ARBA00001946"/>
    </source>
</evidence>
<feature type="binding site" evidence="13">
    <location>
        <position position="90"/>
    </location>
    <ligand>
        <name>Mg(2+)</name>
        <dbReference type="ChEBI" id="CHEBI:18420"/>
        <note>catalytic</note>
    </ligand>
</feature>
<keyword evidence="7 13" id="KW-0547">Nucleotide-binding</keyword>
<evidence type="ECO:0000259" key="15">
    <source>
        <dbReference type="Pfam" id="PF00365"/>
    </source>
</evidence>
<dbReference type="PANTHER" id="PTHR13697">
    <property type="entry name" value="PHOSPHOFRUCTOKINASE"/>
    <property type="match status" value="1"/>
</dbReference>
<dbReference type="GO" id="GO:0006002">
    <property type="term" value="P:fructose 6-phosphate metabolic process"/>
    <property type="evidence" value="ECO:0007669"/>
    <property type="project" value="InterPro"/>
</dbReference>
<dbReference type="AlphaFoldDB" id="A0A669BRH8"/>
<feature type="binding site" evidence="13">
    <location>
        <begin position="89"/>
        <end position="92"/>
    </location>
    <ligand>
        <name>ATP</name>
        <dbReference type="ChEBI" id="CHEBI:30616"/>
    </ligand>
</feature>
<keyword evidence="4 13" id="KW-0021">Allosteric enzyme</keyword>
<comment type="similarity">
    <text evidence="13">Belongs to the phosphofructokinase type A (PFKA) family. ATP-dependent PFK group I subfamily. Eukaryotic two domain clade 'E' sub-subfamily.</text>
</comment>
<keyword evidence="10 13" id="KW-0460">Magnesium</keyword>
<dbReference type="GO" id="GO:0016020">
    <property type="term" value="C:membrane"/>
    <property type="evidence" value="ECO:0007669"/>
    <property type="project" value="TreeGrafter"/>
</dbReference>
<comment type="subcellular location">
    <subcellularLocation>
        <location evidence="13">Cytoplasm</location>
    </subcellularLocation>
</comment>
<feature type="binding site" description="in other chain" evidence="13">
    <location>
        <position position="702"/>
    </location>
    <ligand>
        <name>beta-D-fructose 2,6-bisphosphate</name>
        <dbReference type="ChEBI" id="CHEBI:58579"/>
        <note>allosteric activator; ligand shared between dimeric partners</note>
    </ligand>
</feature>
<comment type="pathway">
    <text evidence="2 13 14">Carbohydrate degradation; glycolysis; D-glyceraldehyde 3-phosphate and glycerone phosphate from D-glucose: step 3/4.</text>
</comment>
<dbReference type="GO" id="GO:0046872">
    <property type="term" value="F:metal ion binding"/>
    <property type="evidence" value="ECO:0007669"/>
    <property type="project" value="UniProtKB-KW"/>
</dbReference>
<dbReference type="Proteomes" id="UP000005207">
    <property type="component" value="Linkage group LG18"/>
</dbReference>
<dbReference type="PROSITE" id="PS00433">
    <property type="entry name" value="PHOSPHOFRUCTOKINASE"/>
    <property type="match status" value="2"/>
</dbReference>
<proteinExistence type="inferred from homology"/>
<keyword evidence="5 13" id="KW-0808">Transferase</keyword>
<evidence type="ECO:0000256" key="3">
    <source>
        <dbReference type="ARBA" id="ARBA00022490"/>
    </source>
</evidence>
<dbReference type="FunFam" id="3.40.50.450:FF:000043">
    <property type="entry name" value="ATP-dependent 6-phosphofructokinase, platelet type"/>
    <property type="match status" value="1"/>
</dbReference>
<feature type="binding site" description="in other chain" evidence="13">
    <location>
        <position position="443"/>
    </location>
    <ligand>
        <name>beta-D-fructose 2,6-bisphosphate</name>
        <dbReference type="ChEBI" id="CHEBI:58579"/>
        <note>allosteric activator; ligand shared between dimeric partners</note>
    </ligand>
</feature>
<comment type="similarity">
    <text evidence="14">Belongs to the phosphofructokinase type A (PFKA) family. ATP-dependent PFK group I subfamily. Eukaryotic two domain clade "E" sub-subfamily.</text>
</comment>
<dbReference type="Pfam" id="PF00365">
    <property type="entry name" value="PFK"/>
    <property type="match status" value="2"/>
</dbReference>
<dbReference type="GO" id="GO:0042802">
    <property type="term" value="F:identical protein binding"/>
    <property type="evidence" value="ECO:0007669"/>
    <property type="project" value="TreeGrafter"/>
</dbReference>
<dbReference type="GO" id="GO:0005524">
    <property type="term" value="F:ATP binding"/>
    <property type="evidence" value="ECO:0007669"/>
    <property type="project" value="UniProtKB-KW"/>
</dbReference>
<evidence type="ECO:0000313" key="16">
    <source>
        <dbReference type="Ensembl" id="ENSONIP00000037031.1"/>
    </source>
</evidence>
<evidence type="ECO:0000256" key="2">
    <source>
        <dbReference type="ARBA" id="ARBA00004679"/>
    </source>
</evidence>